<dbReference type="EMBL" id="JARJLG010000010">
    <property type="protein sequence ID" value="KAJ7777717.1"/>
    <property type="molecule type" value="Genomic_DNA"/>
</dbReference>
<protein>
    <submittedName>
        <fullName evidence="2">Uncharacterized protein</fullName>
    </submittedName>
</protein>
<feature type="region of interest" description="Disordered" evidence="1">
    <location>
        <begin position="77"/>
        <end position="174"/>
    </location>
</feature>
<organism evidence="2 3">
    <name type="scientific">Mycena maculata</name>
    <dbReference type="NCBI Taxonomy" id="230809"/>
    <lineage>
        <taxon>Eukaryota</taxon>
        <taxon>Fungi</taxon>
        <taxon>Dikarya</taxon>
        <taxon>Basidiomycota</taxon>
        <taxon>Agaricomycotina</taxon>
        <taxon>Agaricomycetes</taxon>
        <taxon>Agaricomycetidae</taxon>
        <taxon>Agaricales</taxon>
        <taxon>Marasmiineae</taxon>
        <taxon>Mycenaceae</taxon>
        <taxon>Mycena</taxon>
    </lineage>
</organism>
<evidence type="ECO:0000313" key="2">
    <source>
        <dbReference type="EMBL" id="KAJ7777717.1"/>
    </source>
</evidence>
<sequence>MAPATDLNNLPPLKEIKGGSVSNLHKAELLGLAKALGITMPPRPSDVTKADLSRDIKAALEATSDVGFLKFKVHRPDTTGGAALKNSADKAKEDSEASAKKADTAPSGANKKLLELGTKTDPPAQHKRLGGGLTGAGSNAKAKVEDSAHSELSSLESEGEEEIDTPSGAKNQGVLMGQEPKDPVFTSGNVNHTAMQGDIAPAEIKPLDMDECPIVITFLGSSENREIWILPAQRGDVRVSKTPEGAYVSSWKQVIPNALVQFSPAKGSQNLKISVNGPTGNPLPLGTADDFMKGTLPPVLSLDEADTCTLIQKGSMLVCEVFLGPGRSGLSDTVKAEDSAYTGKIKPLVLARERRQMPKPKAGKRPRDFADSDEDVHKDNPEFLAFLCTILHSKKEGYGKSLKTVGEQRERFIDLDTAIIECDANYASLSRGTAVYRILATYADHVNEEYRKFTNCGFNKREIESALNIGHTIASQDRQLFKSALLVHDPVAQSWVNGDKDLDQTVVDEFDQMTCKQFLERLQKAADDATKAREKSEKKRKRNDRKHVSGSSDD</sequence>
<name>A0AAD7NVN2_9AGAR</name>
<evidence type="ECO:0000256" key="1">
    <source>
        <dbReference type="SAM" id="MobiDB-lite"/>
    </source>
</evidence>
<keyword evidence="3" id="KW-1185">Reference proteome</keyword>
<accession>A0AAD7NVN2</accession>
<proteinExistence type="predicted"/>
<dbReference type="Proteomes" id="UP001215280">
    <property type="component" value="Unassembled WGS sequence"/>
</dbReference>
<gene>
    <name evidence="2" type="ORF">DFH07DRAFT_976934</name>
</gene>
<feature type="compositionally biased region" description="Basic and acidic residues" evidence="1">
    <location>
        <begin position="87"/>
        <end position="103"/>
    </location>
</feature>
<feature type="region of interest" description="Disordered" evidence="1">
    <location>
        <begin position="524"/>
        <end position="554"/>
    </location>
</feature>
<feature type="compositionally biased region" description="Basic and acidic residues" evidence="1">
    <location>
        <begin position="524"/>
        <end position="537"/>
    </location>
</feature>
<dbReference type="AlphaFoldDB" id="A0AAD7NVN2"/>
<comment type="caution">
    <text evidence="2">The sequence shown here is derived from an EMBL/GenBank/DDBJ whole genome shotgun (WGS) entry which is preliminary data.</text>
</comment>
<evidence type="ECO:0000313" key="3">
    <source>
        <dbReference type="Proteomes" id="UP001215280"/>
    </source>
</evidence>
<reference evidence="2" key="1">
    <citation type="submission" date="2023-03" db="EMBL/GenBank/DDBJ databases">
        <title>Massive genome expansion in bonnet fungi (Mycena s.s.) driven by repeated elements and novel gene families across ecological guilds.</title>
        <authorList>
            <consortium name="Lawrence Berkeley National Laboratory"/>
            <person name="Harder C.B."/>
            <person name="Miyauchi S."/>
            <person name="Viragh M."/>
            <person name="Kuo A."/>
            <person name="Thoen E."/>
            <person name="Andreopoulos B."/>
            <person name="Lu D."/>
            <person name="Skrede I."/>
            <person name="Drula E."/>
            <person name="Henrissat B."/>
            <person name="Morin E."/>
            <person name="Kohler A."/>
            <person name="Barry K."/>
            <person name="LaButti K."/>
            <person name="Morin E."/>
            <person name="Salamov A."/>
            <person name="Lipzen A."/>
            <person name="Mereny Z."/>
            <person name="Hegedus B."/>
            <person name="Baldrian P."/>
            <person name="Stursova M."/>
            <person name="Weitz H."/>
            <person name="Taylor A."/>
            <person name="Grigoriev I.V."/>
            <person name="Nagy L.G."/>
            <person name="Martin F."/>
            <person name="Kauserud H."/>
        </authorList>
    </citation>
    <scope>NUCLEOTIDE SEQUENCE</scope>
    <source>
        <strain evidence="2">CBHHK188m</strain>
    </source>
</reference>